<gene>
    <name evidence="2" type="ORF">GWK16_03005</name>
</gene>
<accession>A0A848EAC9</accession>
<proteinExistence type="predicted"/>
<comment type="caution">
    <text evidence="2">The sequence shown here is derived from an EMBL/GenBank/DDBJ whole genome shotgun (WGS) entry which is preliminary data.</text>
</comment>
<keyword evidence="3" id="KW-1185">Reference proteome</keyword>
<dbReference type="RefSeq" id="WP_170052467.1">
    <property type="nucleotide sequence ID" value="NZ_JABBKX010000001.1"/>
</dbReference>
<evidence type="ECO:0000313" key="3">
    <source>
        <dbReference type="Proteomes" id="UP000548582"/>
    </source>
</evidence>
<evidence type="ECO:0000256" key="1">
    <source>
        <dbReference type="SAM" id="Phobius"/>
    </source>
</evidence>
<dbReference type="EMBL" id="JABBKX010000001">
    <property type="protein sequence ID" value="NMJ40195.1"/>
    <property type="molecule type" value="Genomic_DNA"/>
</dbReference>
<keyword evidence="1" id="KW-0812">Transmembrane</keyword>
<keyword evidence="1" id="KW-1133">Transmembrane helix</keyword>
<reference evidence="2 3" key="1">
    <citation type="submission" date="2020-03" db="EMBL/GenBank/DDBJ databases">
        <authorList>
            <person name="Sun Q."/>
        </authorList>
    </citation>
    <scope>NUCLEOTIDE SEQUENCE [LARGE SCALE GENOMIC DNA]</scope>
    <source>
        <strain evidence="2 3">JC162</strain>
    </source>
</reference>
<dbReference type="Proteomes" id="UP000548582">
    <property type="component" value="Unassembled WGS sequence"/>
</dbReference>
<feature type="transmembrane region" description="Helical" evidence="1">
    <location>
        <begin position="20"/>
        <end position="39"/>
    </location>
</feature>
<keyword evidence="1" id="KW-0472">Membrane</keyword>
<protein>
    <submittedName>
        <fullName evidence="2">Uncharacterized protein</fullName>
    </submittedName>
</protein>
<organism evidence="2 3">
    <name type="scientific">Neoroseomonas marina</name>
    <dbReference type="NCBI Taxonomy" id="1232220"/>
    <lineage>
        <taxon>Bacteria</taxon>
        <taxon>Pseudomonadati</taxon>
        <taxon>Pseudomonadota</taxon>
        <taxon>Alphaproteobacteria</taxon>
        <taxon>Acetobacterales</taxon>
        <taxon>Acetobacteraceae</taxon>
        <taxon>Neoroseomonas</taxon>
    </lineage>
</organism>
<name>A0A848EAC9_9PROT</name>
<sequence length="348" mass="38465">MSSSTSSSEDPARWARFLRALVGFAAVPVALAYAFIALVDPWGVLPLSLPGDRVPISTNQRFSYVMLARDARFDSAVIGTSTSRLLRPQVLDAAFGGRFVNLSINAGTAWEQSQLLAQFLRSHPAPRRIILGLDEVWCETGPLRRVTPRPFPDWMYGRNPWRGYGEILNLYAAEEAGKQAMAMLGFGRARYGRDGYTNFLPDDSLYDAARILPTLVPLSSEPAQQPPPHFAFAPHALLRDALALPPRETEVLVYLAPYHWSRQAQPGTISEQQWAACKDAIAETVRGRPGAVLADFMIPSAITREDTNYWDQQHYRVAVAERLVAELAEAAAGRQGADFRLLVPPPGH</sequence>
<evidence type="ECO:0000313" key="2">
    <source>
        <dbReference type="EMBL" id="NMJ40195.1"/>
    </source>
</evidence>
<dbReference type="AlphaFoldDB" id="A0A848EAC9"/>